<evidence type="ECO:0000256" key="1">
    <source>
        <dbReference type="SAM" id="MobiDB-lite"/>
    </source>
</evidence>
<gene>
    <name evidence="2" type="ORF">F1C12_03675</name>
</gene>
<dbReference type="Proteomes" id="UP000515511">
    <property type="component" value="Chromosome"/>
</dbReference>
<evidence type="ECO:0000313" key="2">
    <source>
        <dbReference type="EMBL" id="QNE34325.1"/>
    </source>
</evidence>
<protein>
    <recommendedName>
        <fullName evidence="4">Septum formation-related domain-containing protein</fullName>
    </recommendedName>
</protein>
<dbReference type="EMBL" id="CP043641">
    <property type="protein sequence ID" value="QNE34325.1"/>
    <property type="molecule type" value="Genomic_DNA"/>
</dbReference>
<dbReference type="AlphaFoldDB" id="A0A7G6Y760"/>
<feature type="region of interest" description="Disordered" evidence="1">
    <location>
        <begin position="58"/>
        <end position="82"/>
    </location>
</feature>
<feature type="compositionally biased region" description="Pro residues" evidence="1">
    <location>
        <begin position="70"/>
        <end position="82"/>
    </location>
</feature>
<dbReference type="KEGG" id="lse:F1C12_03675"/>
<name>A0A7G6Y760_9MICO</name>
<organism evidence="2 3">
    <name type="scientific">Leifsonia shinshuensis</name>
    <dbReference type="NCBI Taxonomy" id="150026"/>
    <lineage>
        <taxon>Bacteria</taxon>
        <taxon>Bacillati</taxon>
        <taxon>Actinomycetota</taxon>
        <taxon>Actinomycetes</taxon>
        <taxon>Micrococcales</taxon>
        <taxon>Microbacteriaceae</taxon>
        <taxon>Leifsonia</taxon>
    </lineage>
</organism>
<dbReference type="RefSeq" id="WP_185277491.1">
    <property type="nucleotide sequence ID" value="NZ_CP043641.1"/>
</dbReference>
<dbReference type="InterPro" id="IPR006311">
    <property type="entry name" value="TAT_signal"/>
</dbReference>
<accession>A0A7G6Y760</accession>
<evidence type="ECO:0000313" key="3">
    <source>
        <dbReference type="Proteomes" id="UP000515511"/>
    </source>
</evidence>
<reference evidence="3" key="1">
    <citation type="submission" date="2019-09" db="EMBL/GenBank/DDBJ databases">
        <title>Antimicrobial potential of Antarctic Bacteria.</title>
        <authorList>
            <person name="Benaud N."/>
            <person name="Edwards R.J."/>
            <person name="Ferrari B.C."/>
        </authorList>
    </citation>
    <scope>NUCLEOTIDE SEQUENCE [LARGE SCALE GENOMIC DNA]</scope>
    <source>
        <strain evidence="3">INR9</strain>
    </source>
</reference>
<evidence type="ECO:0008006" key="4">
    <source>
        <dbReference type="Google" id="ProtNLM"/>
    </source>
</evidence>
<dbReference type="PROSITE" id="PS51318">
    <property type="entry name" value="TAT"/>
    <property type="match status" value="1"/>
</dbReference>
<proteinExistence type="predicted"/>
<sequence>MTDRRTSSSSAGLSRRGWIVLVAVVGVVAATLLSVAAFALAAPAGHARADITAASTPAAPHTLNANPTPLGLPPRTSPTPPVATVPEQPVAGIATGACLQVFPSPWADAYPVVDCGSPHLAQVLAKGTLPQSSGAAFPGAQPLNAQVGDLCSAPGLLNWDWVAVWNEDVQIELRYPRTEAEWASGDRAYECFVDTYSRHELTGTAVAGH</sequence>